<dbReference type="InterPro" id="IPR052909">
    <property type="entry name" value="Transposase_6_like"/>
</dbReference>
<dbReference type="NCBIfam" id="NF033580">
    <property type="entry name" value="transpos_IS5_3"/>
    <property type="match status" value="1"/>
</dbReference>
<evidence type="ECO:0000313" key="3">
    <source>
        <dbReference type="Proteomes" id="UP000252107"/>
    </source>
</evidence>
<feature type="domain" description="Insertion element IS402-like" evidence="1">
    <location>
        <begin position="11"/>
        <end position="83"/>
    </location>
</feature>
<evidence type="ECO:0000259" key="1">
    <source>
        <dbReference type="Pfam" id="PF13340"/>
    </source>
</evidence>
<dbReference type="Pfam" id="PF13340">
    <property type="entry name" value="DUF4096"/>
    <property type="match status" value="1"/>
</dbReference>
<dbReference type="PANTHER" id="PTHR46637:SF1">
    <property type="entry name" value="BLL5188 PROTEIN"/>
    <property type="match status" value="1"/>
</dbReference>
<accession>A0A367S200</accession>
<dbReference type="Proteomes" id="UP000252107">
    <property type="component" value="Unassembled WGS sequence"/>
</dbReference>
<dbReference type="AlphaFoldDB" id="A0A367S200"/>
<evidence type="ECO:0000313" key="2">
    <source>
        <dbReference type="EMBL" id="RCJ42003.1"/>
    </source>
</evidence>
<reference evidence="2" key="1">
    <citation type="submission" date="2016-04" db="EMBL/GenBank/DDBJ databases">
        <authorList>
            <person name="Tabuchi Yagui T.R."/>
        </authorList>
    </citation>
    <scope>NUCLEOTIDE SEQUENCE [LARGE SCALE GENOMIC DNA]</scope>
    <source>
        <strain evidence="2">NIES-26</strain>
    </source>
</reference>
<comment type="caution">
    <text evidence="2">The sequence shown here is derived from an EMBL/GenBank/DDBJ whole genome shotgun (WGS) entry which is preliminary data.</text>
</comment>
<keyword evidence="3" id="KW-1185">Reference proteome</keyword>
<gene>
    <name evidence="2" type="ORF">A6770_35545</name>
</gene>
<dbReference type="PANTHER" id="PTHR46637">
    <property type="entry name" value="TIS1421-TRANSPOSASE PROTEIN A"/>
    <property type="match status" value="1"/>
</dbReference>
<proteinExistence type="predicted"/>
<protein>
    <submittedName>
        <fullName evidence="2">Transposase</fullName>
    </submittedName>
</protein>
<dbReference type="InterPro" id="IPR025161">
    <property type="entry name" value="IS402-like_dom"/>
</dbReference>
<sequence>MILPPPSRGDLTQRQWKRLMPLLRAQKPKTGRPSKDHRTMINGMLWILRTGAPWRDLPERYGEWETVAGRFYRWRRSGIWQKILQSLQQQADASGQLDWEVHYVDGSVVRAHQHSAGAKKGS</sequence>
<name>A0A367S200_9NOSO</name>
<organism evidence="2 3">
    <name type="scientific">Nostoc minutum NIES-26</name>
    <dbReference type="NCBI Taxonomy" id="1844469"/>
    <lineage>
        <taxon>Bacteria</taxon>
        <taxon>Bacillati</taxon>
        <taxon>Cyanobacteriota</taxon>
        <taxon>Cyanophyceae</taxon>
        <taxon>Nostocales</taxon>
        <taxon>Nostocaceae</taxon>
        <taxon>Nostoc</taxon>
    </lineage>
</organism>
<dbReference type="EMBL" id="LXQD01000016">
    <property type="protein sequence ID" value="RCJ42003.1"/>
    <property type="molecule type" value="Genomic_DNA"/>
</dbReference>